<dbReference type="Gene3D" id="2.102.10.10">
    <property type="entry name" value="Rieske [2Fe-2S] iron-sulphur domain"/>
    <property type="match status" value="1"/>
</dbReference>
<keyword evidence="4" id="KW-0411">Iron-sulfur</keyword>
<evidence type="ECO:0000256" key="5">
    <source>
        <dbReference type="ARBA" id="ARBA00023157"/>
    </source>
</evidence>
<gene>
    <name evidence="7" type="ORF">J2Z40_002490</name>
</gene>
<dbReference type="InterPro" id="IPR036922">
    <property type="entry name" value="Rieske_2Fe-2S_sf"/>
</dbReference>
<feature type="domain" description="Rieske" evidence="6">
    <location>
        <begin position="422"/>
        <end position="508"/>
    </location>
</feature>
<keyword evidence="1" id="KW-0001">2Fe-2S</keyword>
<keyword evidence="2" id="KW-0479">Metal-binding</keyword>
<evidence type="ECO:0000256" key="2">
    <source>
        <dbReference type="ARBA" id="ARBA00022723"/>
    </source>
</evidence>
<dbReference type="InterPro" id="IPR006076">
    <property type="entry name" value="FAD-dep_OxRdtase"/>
</dbReference>
<keyword evidence="8" id="KW-1185">Reference proteome</keyword>
<evidence type="ECO:0000256" key="1">
    <source>
        <dbReference type="ARBA" id="ARBA00022714"/>
    </source>
</evidence>
<reference evidence="7 8" key="1">
    <citation type="submission" date="2021-03" db="EMBL/GenBank/DDBJ databases">
        <title>Genomic Encyclopedia of Type Strains, Phase IV (KMG-IV): sequencing the most valuable type-strain genomes for metagenomic binning, comparative biology and taxonomic classification.</title>
        <authorList>
            <person name="Goeker M."/>
        </authorList>
    </citation>
    <scope>NUCLEOTIDE SEQUENCE [LARGE SCALE GENOMIC DNA]</scope>
    <source>
        <strain evidence="7 8">DSM 26675</strain>
    </source>
</reference>
<accession>A0ABS4RG94</accession>
<dbReference type="PANTHER" id="PTHR13847">
    <property type="entry name" value="SARCOSINE DEHYDROGENASE-RELATED"/>
    <property type="match status" value="1"/>
</dbReference>
<evidence type="ECO:0000313" key="7">
    <source>
        <dbReference type="EMBL" id="MBP2241917.1"/>
    </source>
</evidence>
<dbReference type="PANTHER" id="PTHR13847:SF274">
    <property type="entry name" value="RIESKE 2FE-2S IRON-SULFUR PROTEIN YHFW-RELATED"/>
    <property type="match status" value="1"/>
</dbReference>
<protein>
    <submittedName>
        <fullName evidence="7">Glycine/D-amino acid oxidase-like deaminating enzyme/nitrite reductase/ring-hydroxylating ferredoxin subunit</fullName>
    </submittedName>
</protein>
<name>A0ABS4RG94_9BACI</name>
<dbReference type="CDD" id="cd03477">
    <property type="entry name" value="Rieske_YhfW_C"/>
    <property type="match status" value="1"/>
</dbReference>
<dbReference type="RefSeq" id="WP_066391558.1">
    <property type="nucleotide sequence ID" value="NZ_JAGIKZ010000013.1"/>
</dbReference>
<dbReference type="Gene3D" id="3.50.50.60">
    <property type="entry name" value="FAD/NAD(P)-binding domain"/>
    <property type="match status" value="1"/>
</dbReference>
<proteinExistence type="predicted"/>
<dbReference type="PROSITE" id="PS51296">
    <property type="entry name" value="RIESKE"/>
    <property type="match status" value="1"/>
</dbReference>
<evidence type="ECO:0000313" key="8">
    <source>
        <dbReference type="Proteomes" id="UP001519293"/>
    </source>
</evidence>
<dbReference type="InterPro" id="IPR036188">
    <property type="entry name" value="FAD/NAD-bd_sf"/>
</dbReference>
<keyword evidence="3" id="KW-0408">Iron</keyword>
<evidence type="ECO:0000256" key="3">
    <source>
        <dbReference type="ARBA" id="ARBA00023004"/>
    </source>
</evidence>
<evidence type="ECO:0000259" key="6">
    <source>
        <dbReference type="PROSITE" id="PS51296"/>
    </source>
</evidence>
<dbReference type="SUPFAM" id="SSF51971">
    <property type="entry name" value="Nucleotide-binding domain"/>
    <property type="match status" value="1"/>
</dbReference>
<dbReference type="InterPro" id="IPR005805">
    <property type="entry name" value="Rieske_Fe-S_prot_C"/>
</dbReference>
<keyword evidence="5" id="KW-1015">Disulfide bond</keyword>
<sequence>MTSNPKLPQFPESYWRKETLPTFTKLTEHTSSDIVIVGGGITGITAAYLLVKEGFKVVILEAGQILTGTTGHTTAKITAQHGLIYDELIQHFGLEKATQYYQSAIDSLDFIRHTVKENKIECDFSDEDAFIYATTDEYAMKVENELDAYKKIKIDGGVFDGIPFDIRTKSTIQMRNQAQFHPLKYLEQLLQMFIEAGGIVYEGTTAVDIGEGDHPVVITRDGHRVKCKHVISASSFPFVDMMGFYFARMYQERSYILGVRTEKEFPGGMYISADSPTRSIRSTPFNGEKLILVGGENHKTGQGIDMMKHYEALQSFAERTFGDVSIPYRWSTQDLITSDKVPFIGPITSKKSTIYVATGYRKWGMTNGTTAALLLRDLILEKDNPYRELFSPSRFQTDPSVKKLFSMNTDVAKHLIKGKLEIVTKDPKDLTNDEGAVVMIKGKRAGAYKDKDGMLHVVDTTCTHMGCETEWNDGERTWDCPCHGSRFSYTGEVFNGPAKKPLKKIDLE</sequence>
<dbReference type="Pfam" id="PF00355">
    <property type="entry name" value="Rieske"/>
    <property type="match status" value="1"/>
</dbReference>
<dbReference type="Proteomes" id="UP001519293">
    <property type="component" value="Unassembled WGS sequence"/>
</dbReference>
<dbReference type="InterPro" id="IPR017941">
    <property type="entry name" value="Rieske_2Fe-2S"/>
</dbReference>
<comment type="caution">
    <text evidence="7">The sequence shown here is derived from an EMBL/GenBank/DDBJ whole genome shotgun (WGS) entry which is preliminary data.</text>
</comment>
<dbReference type="PRINTS" id="PR00162">
    <property type="entry name" value="RIESKE"/>
</dbReference>
<organism evidence="7 8">
    <name type="scientific">Cytobacillus eiseniae</name>
    <dbReference type="NCBI Taxonomy" id="762947"/>
    <lineage>
        <taxon>Bacteria</taxon>
        <taxon>Bacillati</taxon>
        <taxon>Bacillota</taxon>
        <taxon>Bacilli</taxon>
        <taxon>Bacillales</taxon>
        <taxon>Bacillaceae</taxon>
        <taxon>Cytobacillus</taxon>
    </lineage>
</organism>
<dbReference type="InterPro" id="IPR038010">
    <property type="entry name" value="YhfW_C"/>
</dbReference>
<dbReference type="Pfam" id="PF01266">
    <property type="entry name" value="DAO"/>
    <property type="match status" value="1"/>
</dbReference>
<evidence type="ECO:0000256" key="4">
    <source>
        <dbReference type="ARBA" id="ARBA00023014"/>
    </source>
</evidence>
<dbReference type="Gene3D" id="3.30.9.10">
    <property type="entry name" value="D-Amino Acid Oxidase, subunit A, domain 2"/>
    <property type="match status" value="1"/>
</dbReference>
<dbReference type="SUPFAM" id="SSF50022">
    <property type="entry name" value="ISP domain"/>
    <property type="match status" value="1"/>
</dbReference>
<dbReference type="EMBL" id="JAGIKZ010000013">
    <property type="protein sequence ID" value="MBP2241917.1"/>
    <property type="molecule type" value="Genomic_DNA"/>
</dbReference>